<feature type="chain" id="PRO_5013311918" description="Tryptophan--tRNA ligase, cytoplasmic" evidence="13">
    <location>
        <begin position="16"/>
        <end position="406"/>
    </location>
</feature>
<evidence type="ECO:0000256" key="9">
    <source>
        <dbReference type="ARBA" id="ARBA00022917"/>
    </source>
</evidence>
<evidence type="ECO:0000256" key="12">
    <source>
        <dbReference type="RuleBase" id="RU363036"/>
    </source>
</evidence>
<evidence type="ECO:0000256" key="3">
    <source>
        <dbReference type="ARBA" id="ARBA00013161"/>
    </source>
</evidence>
<proteinExistence type="evidence at transcript level"/>
<keyword evidence="6 12" id="KW-0436">Ligase</keyword>
<keyword evidence="13" id="KW-0732">Signal</keyword>
<protein>
    <recommendedName>
        <fullName evidence="4">Tryptophan--tRNA ligase, cytoplasmic</fullName>
        <ecNumber evidence="3">6.1.1.2</ecNumber>
    </recommendedName>
    <alternativeName>
        <fullName evidence="11">Tryptophanyl-tRNA synthetase</fullName>
    </alternativeName>
</protein>
<name>A0A192ZIL0_9EUKA</name>
<keyword evidence="5" id="KW-0963">Cytoplasm</keyword>
<organism evidence="14">
    <name type="scientific">Stygiella incarcerata</name>
    <dbReference type="NCBI Taxonomy" id="1712417"/>
    <lineage>
        <taxon>Eukaryota</taxon>
        <taxon>Discoba</taxon>
        <taxon>Jakobida</taxon>
        <taxon>Andalucina</taxon>
        <taxon>Stygiellidae</taxon>
        <taxon>Stygiella</taxon>
    </lineage>
</organism>
<dbReference type="Gene3D" id="1.10.240.10">
    <property type="entry name" value="Tyrosyl-Transfer RNA Synthetase"/>
    <property type="match status" value="1"/>
</dbReference>
<feature type="signal peptide" evidence="13">
    <location>
        <begin position="1"/>
        <end position="15"/>
    </location>
</feature>
<comment type="subcellular location">
    <subcellularLocation>
        <location evidence="1">Cytoplasm</location>
    </subcellularLocation>
</comment>
<dbReference type="CDD" id="cd00806">
    <property type="entry name" value="TrpRS_core"/>
    <property type="match status" value="1"/>
</dbReference>
<evidence type="ECO:0000256" key="7">
    <source>
        <dbReference type="ARBA" id="ARBA00022741"/>
    </source>
</evidence>
<evidence type="ECO:0000256" key="13">
    <source>
        <dbReference type="SAM" id="SignalP"/>
    </source>
</evidence>
<reference evidence="14" key="1">
    <citation type="submission" date="2016-05" db="EMBL/GenBank/DDBJ databases">
        <title>Novel hydrogenosomes in the microaerophilic jakobid Stygiella incarcerata.</title>
        <authorList>
            <person name="Leger M.M."/>
            <person name="Eme L."/>
            <person name="Hug L.A."/>
            <person name="Roger A.J."/>
        </authorList>
    </citation>
    <scope>NUCLEOTIDE SEQUENCE</scope>
</reference>
<dbReference type="InterPro" id="IPR001412">
    <property type="entry name" value="aa-tRNA-synth_I_CS"/>
</dbReference>
<keyword evidence="8 12" id="KW-0067">ATP-binding</keyword>
<sequence>MILLLLMMSEQTAEKQVVTPWVATSDSAFDYDKLVRDFGSTKIDQELLDRIEAVTHKPVHHFMRRGIFFSHRDMNSILSAYEKGTPFYLYTGRGPSAGMHMGHLIPFMFTKYLQDLFDVPLVVQLTDDEKFLWKKLTVEETRKLTIENARDIIACGFNPEKTFIFSDLDYMGTMYPNVLRIQKMVTDTTVRGIFGFTDSDCIGKHSFPAIQAAPSFPTTFPHMFGDRKKIRCLIPCAIDQDPYFRMTRDVAPRLGFHKPALIHSSFFPALQGAQSKMSSSDESSSIFLTDTPKQIAKKINKYAFSGGRDTVEEHRELGGNCDVDVSFQYLAFFLEDDARLAEIREEYSSGRMLTGELKKILIGVLQDLIKKHQEARAQVTDDVVRHFMTPRPMEHILFPKKETSSK</sequence>
<dbReference type="AlphaFoldDB" id="A0A192ZIL0"/>
<dbReference type="PROSITE" id="PS00178">
    <property type="entry name" value="AA_TRNA_LIGASE_I"/>
    <property type="match status" value="1"/>
</dbReference>
<evidence type="ECO:0000313" key="14">
    <source>
        <dbReference type="EMBL" id="ANM86245.1"/>
    </source>
</evidence>
<evidence type="ECO:0000256" key="11">
    <source>
        <dbReference type="ARBA" id="ARBA00030268"/>
    </source>
</evidence>
<dbReference type="PRINTS" id="PR01039">
    <property type="entry name" value="TRNASYNTHTRP"/>
</dbReference>
<dbReference type="GO" id="GO:0004830">
    <property type="term" value="F:tryptophan-tRNA ligase activity"/>
    <property type="evidence" value="ECO:0007669"/>
    <property type="project" value="UniProtKB-EC"/>
</dbReference>
<gene>
    <name evidence="14" type="primary">wrs</name>
</gene>
<keyword evidence="7 12" id="KW-0547">Nucleotide-binding</keyword>
<evidence type="ECO:0000256" key="4">
    <source>
        <dbReference type="ARBA" id="ARBA00013782"/>
    </source>
</evidence>
<evidence type="ECO:0000256" key="6">
    <source>
        <dbReference type="ARBA" id="ARBA00022598"/>
    </source>
</evidence>
<dbReference type="InterPro" id="IPR002305">
    <property type="entry name" value="aa-tRNA-synth_Ic"/>
</dbReference>
<keyword evidence="9 12" id="KW-0648">Protein biosynthesis</keyword>
<dbReference type="GO" id="GO:0006436">
    <property type="term" value="P:tryptophanyl-tRNA aminoacylation"/>
    <property type="evidence" value="ECO:0007669"/>
    <property type="project" value="InterPro"/>
</dbReference>
<dbReference type="InterPro" id="IPR002306">
    <property type="entry name" value="Trp-tRNA-ligase"/>
</dbReference>
<dbReference type="Pfam" id="PF00579">
    <property type="entry name" value="tRNA-synt_1b"/>
    <property type="match status" value="1"/>
</dbReference>
<dbReference type="FunFam" id="1.10.240.10:FF:000003">
    <property type="entry name" value="Tryptophan--tRNA ligase, cytoplasmic"/>
    <property type="match status" value="1"/>
</dbReference>
<dbReference type="PANTHER" id="PTHR10055">
    <property type="entry name" value="TRYPTOPHANYL-TRNA SYNTHETASE"/>
    <property type="match status" value="1"/>
</dbReference>
<dbReference type="NCBIfam" id="TIGR00233">
    <property type="entry name" value="trpS"/>
    <property type="match status" value="1"/>
</dbReference>
<comment type="similarity">
    <text evidence="2 12">Belongs to the class-I aminoacyl-tRNA synthetase family.</text>
</comment>
<evidence type="ECO:0000256" key="2">
    <source>
        <dbReference type="ARBA" id="ARBA00005594"/>
    </source>
</evidence>
<evidence type="ECO:0000256" key="8">
    <source>
        <dbReference type="ARBA" id="ARBA00022840"/>
    </source>
</evidence>
<dbReference type="InterPro" id="IPR014729">
    <property type="entry name" value="Rossmann-like_a/b/a_fold"/>
</dbReference>
<keyword evidence="10 12" id="KW-0030">Aminoacyl-tRNA synthetase</keyword>
<evidence type="ECO:0000256" key="10">
    <source>
        <dbReference type="ARBA" id="ARBA00023146"/>
    </source>
</evidence>
<dbReference type="EC" id="6.1.1.2" evidence="3"/>
<dbReference type="Gene3D" id="3.40.50.620">
    <property type="entry name" value="HUPs"/>
    <property type="match status" value="1"/>
</dbReference>
<dbReference type="FunFam" id="3.40.50.620:FF:000033">
    <property type="entry name" value="tryptophan--tRNA ligase, cytoplasmic"/>
    <property type="match status" value="1"/>
</dbReference>
<dbReference type="GO" id="GO:0005524">
    <property type="term" value="F:ATP binding"/>
    <property type="evidence" value="ECO:0007669"/>
    <property type="project" value="UniProtKB-KW"/>
</dbReference>
<dbReference type="SUPFAM" id="SSF52374">
    <property type="entry name" value="Nucleotidylyl transferase"/>
    <property type="match status" value="1"/>
</dbReference>
<dbReference type="GO" id="GO:0005737">
    <property type="term" value="C:cytoplasm"/>
    <property type="evidence" value="ECO:0007669"/>
    <property type="project" value="UniProtKB-SubCell"/>
</dbReference>
<evidence type="ECO:0000256" key="5">
    <source>
        <dbReference type="ARBA" id="ARBA00022490"/>
    </source>
</evidence>
<accession>A0A192ZIL0</accession>
<evidence type="ECO:0000256" key="1">
    <source>
        <dbReference type="ARBA" id="ARBA00004496"/>
    </source>
</evidence>
<dbReference type="EMBL" id="KX235516">
    <property type="protein sequence ID" value="ANM86245.1"/>
    <property type="molecule type" value="mRNA"/>
</dbReference>
<dbReference type="PANTHER" id="PTHR10055:SF1">
    <property type="entry name" value="TRYPTOPHAN--TRNA LIGASE, CYTOPLASMIC"/>
    <property type="match status" value="1"/>
</dbReference>